<dbReference type="EMBL" id="LVWI01000033">
    <property type="protein sequence ID" value="OKP88006.1"/>
    <property type="molecule type" value="Genomic_DNA"/>
</dbReference>
<proteinExistence type="predicted"/>
<accession>A0ABX3ERD6</accession>
<gene>
    <name evidence="1" type="ORF">A3844_09360</name>
</gene>
<evidence type="ECO:0000313" key="2">
    <source>
        <dbReference type="Proteomes" id="UP000186058"/>
    </source>
</evidence>
<organism evidence="1 2">
    <name type="scientific">Paenibacillus helianthi</name>
    <dbReference type="NCBI Taxonomy" id="1349432"/>
    <lineage>
        <taxon>Bacteria</taxon>
        <taxon>Bacillati</taxon>
        <taxon>Bacillota</taxon>
        <taxon>Bacilli</taxon>
        <taxon>Bacillales</taxon>
        <taxon>Paenibacillaceae</taxon>
        <taxon>Paenibacillus</taxon>
    </lineage>
</organism>
<evidence type="ECO:0000313" key="1">
    <source>
        <dbReference type="EMBL" id="OKP88006.1"/>
    </source>
</evidence>
<dbReference type="Proteomes" id="UP000186058">
    <property type="component" value="Unassembled WGS sequence"/>
</dbReference>
<name>A0ABX3ERD6_9BACL</name>
<comment type="caution">
    <text evidence="1">The sequence shown here is derived from an EMBL/GenBank/DDBJ whole genome shotgun (WGS) entry which is preliminary data.</text>
</comment>
<reference evidence="1 2" key="1">
    <citation type="submission" date="2016-03" db="EMBL/GenBank/DDBJ databases">
        <authorList>
            <person name="Sant'Anna F.H."/>
            <person name="Ambrosini A."/>
            <person name="Souza R."/>
            <person name="Bach E."/>
            <person name="Fernandes G."/>
            <person name="Balsanelli E."/>
            <person name="Baura V.A."/>
            <person name="Souza E.M."/>
            <person name="Passaglia L."/>
        </authorList>
    </citation>
    <scope>NUCLEOTIDE SEQUENCE [LARGE SCALE GENOMIC DNA]</scope>
    <source>
        <strain evidence="1 2">P26E</strain>
    </source>
</reference>
<keyword evidence="2" id="KW-1185">Reference proteome</keyword>
<dbReference type="RefSeq" id="WP_074107283.1">
    <property type="nucleotide sequence ID" value="NZ_LVWI01000033.1"/>
</dbReference>
<protein>
    <recommendedName>
        <fullName evidence="3">RNA polymerase sigma-70 region 2 domain-containing protein</fullName>
    </recommendedName>
</protein>
<sequence>MESRMSVSASEFAEYVEKYSGNIFTLCRLLLGQGSEAEEAAVKSFTELYIPYLRKGCDPQSFSLLAYRECIRHCFRIAQGRKASSTACLSWEDQLVHALRYGLRLPLAEISPILMKSMPELKAQLRQMRELLAGHEAALPKSSLSAG</sequence>
<evidence type="ECO:0008006" key="3">
    <source>
        <dbReference type="Google" id="ProtNLM"/>
    </source>
</evidence>